<dbReference type="EMBL" id="JAINZM010000003">
    <property type="protein sequence ID" value="MCW6054897.1"/>
    <property type="molecule type" value="Genomic_DNA"/>
</dbReference>
<gene>
    <name evidence="4" type="ORF">K7K06_04435</name>
</gene>
<accession>A0ABT3LEN2</accession>
<name>A0ABT3LEN2_9PSED</name>
<dbReference type="Proteomes" id="UP001142690">
    <property type="component" value="Unassembled WGS sequence"/>
</dbReference>
<feature type="domain" description="Rad50/SbcC-type AAA" evidence="3">
    <location>
        <begin position="7"/>
        <end position="233"/>
    </location>
</feature>
<sequence length="777" mass="89439">MNWQISKIEISSFKAFKHIYLDLGSSSLLTLDGPNGYGKTSIFDAIELLLTGEIKRIQELFLTLLTKNKKDYADNLFWNKRSGENDLYIKIEFSNEDRKLTLARHCPAKIFKKQSNNRADKYEHFKLYELPEFESLDFTPPNARENQYLEEVFGKHFRENFSFLNYLEQGQNRLLHTRVDDRKKQLGNLFNISEIETEIDNCSTISTKLTKFINNSDRIARAESLKEEVQNLRGALQNDAGAIEYKRLSTTDVQTGWDNEVLFVTYSITDHSTYQESVRKIKDLLPLKSTIRTRAFNDSIDAFIIRNEDSLKKLAEFGNDLDKLDELDAIKKEIETQESLSAIIKRGALEIKSDDARKMTNWSEGRLEWFEAQILARDSLQKQSTSNASIIAELDHLKKLLIDQHKKINSDDKLCPLCGADWEDHQSMVEAVDRRTNEISASLSQDGLTLRNLIAAMDDELARLNTFIQDRLNTLTPIFNRTLHEALTNIKARLPAINQLRTNLKDRNIQASYLFTDNDSLINERIQILKEEVLAKKLIEVDGIPLPDYWRETINSTFKAFEDFYILTSEDLINKEKYISLKANESQNARLQICLTGLKIYEKENKAARKAQDKVDTLRTTLKRTEQSYTDQTISAIELIFHIYSGRLIQNYQRGLGLFIESREGTQLRFLTAEKSEHDAVMSMSSGQISALSLAFFLALNKVYSRVPLILIDDPSQSLDEVNVASLTDLLRCELKHCQLILSSHEDDISAYMRYRFDRAGLTARSLNMQLLAKEAS</sequence>
<dbReference type="Gene3D" id="3.40.50.300">
    <property type="entry name" value="P-loop containing nucleotide triphosphate hydrolases"/>
    <property type="match status" value="2"/>
</dbReference>
<evidence type="ECO:0000313" key="5">
    <source>
        <dbReference type="Proteomes" id="UP001142690"/>
    </source>
</evidence>
<keyword evidence="1" id="KW-0175">Coiled coil</keyword>
<comment type="caution">
    <text evidence="4">The sequence shown here is derived from an EMBL/GenBank/DDBJ whole genome shotgun (WGS) entry which is preliminary data.</text>
</comment>
<keyword evidence="5" id="KW-1185">Reference proteome</keyword>
<dbReference type="InterPro" id="IPR038729">
    <property type="entry name" value="Rad50/SbcC_AAA"/>
</dbReference>
<dbReference type="Pfam" id="PF13476">
    <property type="entry name" value="AAA_23"/>
    <property type="match status" value="1"/>
</dbReference>
<dbReference type="SUPFAM" id="SSF52540">
    <property type="entry name" value="P-loop containing nucleoside triphosphate hydrolases"/>
    <property type="match status" value="1"/>
</dbReference>
<evidence type="ECO:0000259" key="2">
    <source>
        <dbReference type="Pfam" id="PF02463"/>
    </source>
</evidence>
<dbReference type="Pfam" id="PF02463">
    <property type="entry name" value="SMC_N"/>
    <property type="match status" value="1"/>
</dbReference>
<reference evidence="4" key="1">
    <citation type="submission" date="2021-08" db="EMBL/GenBank/DDBJ databases">
        <title>Characterization of Pseudomonas fragariae.</title>
        <authorList>
            <person name="Carvalho R."/>
            <person name="Marin M."/>
        </authorList>
    </citation>
    <scope>NUCLEOTIDE SEQUENCE</scope>
    <source>
        <strain evidence="4">17</strain>
    </source>
</reference>
<proteinExistence type="predicted"/>
<feature type="coiled-coil region" evidence="1">
    <location>
        <begin position="601"/>
        <end position="628"/>
    </location>
</feature>
<dbReference type="InterPro" id="IPR027417">
    <property type="entry name" value="P-loop_NTPase"/>
</dbReference>
<protein>
    <submittedName>
        <fullName evidence="4">AAA family ATPase</fullName>
    </submittedName>
</protein>
<dbReference type="InterPro" id="IPR003395">
    <property type="entry name" value="RecF/RecN/SMC_N"/>
</dbReference>
<organism evidence="4 5">
    <name type="scientific">Pseudomonas fragariae</name>
    <name type="common">ex Marin et al. 2024</name>
    <dbReference type="NCBI Taxonomy" id="3080056"/>
    <lineage>
        <taxon>Bacteria</taxon>
        <taxon>Pseudomonadati</taxon>
        <taxon>Pseudomonadota</taxon>
        <taxon>Gammaproteobacteria</taxon>
        <taxon>Pseudomonadales</taxon>
        <taxon>Pseudomonadaceae</taxon>
        <taxon>Pseudomonas</taxon>
    </lineage>
</organism>
<dbReference type="PANTHER" id="PTHR32114">
    <property type="entry name" value="ABC TRANSPORTER ABCH.3"/>
    <property type="match status" value="1"/>
</dbReference>
<evidence type="ECO:0000259" key="3">
    <source>
        <dbReference type="Pfam" id="PF13476"/>
    </source>
</evidence>
<evidence type="ECO:0000313" key="4">
    <source>
        <dbReference type="EMBL" id="MCW6054897.1"/>
    </source>
</evidence>
<evidence type="ECO:0000256" key="1">
    <source>
        <dbReference type="SAM" id="Coils"/>
    </source>
</evidence>
<feature type="domain" description="RecF/RecN/SMC N-terminal" evidence="2">
    <location>
        <begin position="507"/>
        <end position="751"/>
    </location>
</feature>
<dbReference type="PANTHER" id="PTHR32114:SF2">
    <property type="entry name" value="ABC TRANSPORTER ABCH.3"/>
    <property type="match status" value="1"/>
</dbReference>